<evidence type="ECO:0000313" key="1">
    <source>
        <dbReference type="EMBL" id="EKE67597.1"/>
    </source>
</evidence>
<reference evidence="1 2" key="1">
    <citation type="journal article" date="2012" name="J. Bacteriol.">
        <title>Genome Sequence of Oceanibaculum indicum Type Strain P24.</title>
        <authorList>
            <person name="Lai Q."/>
            <person name="Shao Z."/>
        </authorList>
    </citation>
    <scope>NUCLEOTIDE SEQUENCE [LARGE SCALE GENOMIC DNA]</scope>
    <source>
        <strain evidence="1 2">P24</strain>
    </source>
</reference>
<protein>
    <submittedName>
        <fullName evidence="1">Uncharacterized protein</fullName>
    </submittedName>
</protein>
<organism evidence="1 2">
    <name type="scientific">Oceanibaculum indicum P24</name>
    <dbReference type="NCBI Taxonomy" id="1207063"/>
    <lineage>
        <taxon>Bacteria</taxon>
        <taxon>Pseudomonadati</taxon>
        <taxon>Pseudomonadota</taxon>
        <taxon>Alphaproteobacteria</taxon>
        <taxon>Rhodospirillales</taxon>
        <taxon>Oceanibaculaceae</taxon>
        <taxon>Oceanibaculum</taxon>
    </lineage>
</organism>
<sequence length="64" mass="7415">MRLKMLACCRAVTALSAVKNATKALRLSVYRAFHHLQLELRIRSGPGYNFWHTNYYPAPPIYSF</sequence>
<evidence type="ECO:0000313" key="2">
    <source>
        <dbReference type="Proteomes" id="UP000006746"/>
    </source>
</evidence>
<dbReference type="Proteomes" id="UP000006746">
    <property type="component" value="Unassembled WGS sequence"/>
</dbReference>
<dbReference type="EMBL" id="AMRL01000044">
    <property type="protein sequence ID" value="EKE67597.1"/>
    <property type="molecule type" value="Genomic_DNA"/>
</dbReference>
<comment type="caution">
    <text evidence="1">The sequence shown here is derived from an EMBL/GenBank/DDBJ whole genome shotgun (WGS) entry which is preliminary data.</text>
</comment>
<dbReference type="AlphaFoldDB" id="K2IYD8"/>
<accession>K2IYD8</accession>
<name>K2IYD8_9PROT</name>
<keyword evidence="2" id="KW-1185">Reference proteome</keyword>
<gene>
    <name evidence="1" type="ORF">P24_18356</name>
</gene>
<proteinExistence type="predicted"/>